<dbReference type="Pfam" id="PF02902">
    <property type="entry name" value="Peptidase_C48"/>
    <property type="match status" value="2"/>
</dbReference>
<evidence type="ECO:0000256" key="4">
    <source>
        <dbReference type="ARBA" id="ARBA00022499"/>
    </source>
</evidence>
<dbReference type="GO" id="GO:0005829">
    <property type="term" value="C:cytosol"/>
    <property type="evidence" value="ECO:0007669"/>
    <property type="project" value="UniProtKB-ARBA"/>
</dbReference>
<keyword evidence="7" id="KW-0833">Ubl conjugation pathway</keyword>
<evidence type="ECO:0000256" key="1">
    <source>
        <dbReference type="ARBA" id="ARBA00004123"/>
    </source>
</evidence>
<sequence length="932" mass="105374">RKEYPPQLQKVEADHIRLPRSQGVDSVMENTDESESESEIKRKVRQKGHCNSYQSDLSLSSATKKCLTQSKDLQRVSRQTVTLNESVGPLSRSSIHQNSAGQKSSGTGFSTKKFYSSAVGKGPADILLSNEVVGHSMLRQNGKVGLITGTKNPKITGSLRQRSTRPSELNDPIVLSSDDDEDENSGSTRSMESISPRPADSARSSPAPSTGKAKAALKEYSCGMEQRIGSITTDTEIAVTLPRKARMKDQFGNIVSNTPIKRRKVTSQEMITEAVPLNYQSSCESVILNCRSIRIGMLRRMVVEPVIFCLDYIKIRLESQEESDIREINLKTSELTKCEWCSVRKLPVVFLQTVPSTCTSLRDQLKMSKDNVWYECKGDSQEEQYIILIFETGLDPHANSIFEKIIMDIGIRNNISDFFVKISFEEANARLVAFTKCLEDNSKGSPSHRESKIKNVASESKMQQRNKQLPFFDDDEEIGEPHTVFIGPIEKLIVYPPSPAKGGISVTNEDLHCLNKGEFLNDVIIDFYLKYLVLEKLKKEDADRIHVFSSFFYKRLNQRERRNIHETSNLSIQQKRHGRVKTWTRHVDIFEKDFIFVPLNEAAHWFLAVICFPGLEKPKYEPNPHYLENAAMPMKSSSSDGESSTPSPLPNELDAQNSPSKSTGKKTFTKKYSTALINPNTETEDSESLCCRSSPCRGKSAFKKLNQIDSDVEEPNTVESACHKLDHRTLDENGIQGEFTAASQSMDGLHKIRLNYSEDSADGSKLNEDELIDFSEDQDNQEDSSDDGGLVDDNCNSEMGQWYLKPTICKQPCILLMDSLRGPSRSNVVKTLREYLEVEWEVRKGSKRSFSKDVMKGSSPKVPQQNNFSDCGVYVLQYVESFFENPILSFELPMNLTDWFPRPRMKTKREEIRKIILTLQEQQSKDKKGQKD</sequence>
<keyword evidence="20" id="KW-1185">Reference proteome</keyword>
<dbReference type="InterPro" id="IPR051947">
    <property type="entry name" value="Sentrin-specific_protease"/>
</dbReference>
<dbReference type="FunFam" id="1.10.418.20:FF:000010">
    <property type="entry name" value="sentrin-specific protease 6 isoform X2"/>
    <property type="match status" value="1"/>
</dbReference>
<evidence type="ECO:0000256" key="6">
    <source>
        <dbReference type="ARBA" id="ARBA00022670"/>
    </source>
</evidence>
<dbReference type="FunFam" id="3.40.395.10:FF:000027">
    <property type="entry name" value="SUMO-specific peptidase 6"/>
    <property type="match status" value="1"/>
</dbReference>
<dbReference type="GO" id="GO:0090234">
    <property type="term" value="P:regulation of kinetochore assembly"/>
    <property type="evidence" value="ECO:0007669"/>
    <property type="project" value="TreeGrafter"/>
</dbReference>
<comment type="similarity">
    <text evidence="3">Belongs to the peptidase C48 family.</text>
</comment>
<dbReference type="PANTHER" id="PTHR46896">
    <property type="entry name" value="SENTRIN-SPECIFIC PROTEASE"/>
    <property type="match status" value="1"/>
</dbReference>
<accession>A0A7L2EP91</accession>
<dbReference type="OrthoDB" id="442460at2759"/>
<dbReference type="Proteomes" id="UP000554720">
    <property type="component" value="Unassembled WGS sequence"/>
</dbReference>
<evidence type="ECO:0000256" key="15">
    <source>
        <dbReference type="ARBA" id="ARBA00077364"/>
    </source>
</evidence>
<dbReference type="InterPro" id="IPR003653">
    <property type="entry name" value="Peptidase_C48_C"/>
</dbReference>
<gene>
    <name evidence="19" type="primary">Senp6_1</name>
    <name evidence="19" type="ORF">ANTMIN_R12451</name>
</gene>
<keyword evidence="8" id="KW-0378">Hydrolase</keyword>
<dbReference type="PANTHER" id="PTHR46896:SF1">
    <property type="entry name" value="SENTRIN-SPECIFIC PROTEASE 6"/>
    <property type="match status" value="1"/>
</dbReference>
<feature type="compositionally biased region" description="Low complexity" evidence="17">
    <location>
        <begin position="193"/>
        <end position="209"/>
    </location>
</feature>
<comment type="pathway">
    <text evidence="2">Protein modification; protein sumoylation.</text>
</comment>
<feature type="region of interest" description="Disordered" evidence="17">
    <location>
        <begin position="1"/>
        <end position="54"/>
    </location>
</feature>
<keyword evidence="4" id="KW-1017">Isopeptide bond</keyword>
<evidence type="ECO:0000256" key="10">
    <source>
        <dbReference type="ARBA" id="ARBA00022843"/>
    </source>
</evidence>
<proteinExistence type="inferred from homology"/>
<keyword evidence="6 19" id="KW-0645">Protease</keyword>
<dbReference type="FunFam" id="1.10.418.20:FF:000005">
    <property type="entry name" value="sentrin-specific protease 6 isoform X2"/>
    <property type="match status" value="1"/>
</dbReference>
<feature type="region of interest" description="Disordered" evidence="17">
    <location>
        <begin position="144"/>
        <end position="214"/>
    </location>
</feature>
<evidence type="ECO:0000259" key="18">
    <source>
        <dbReference type="PROSITE" id="PS50600"/>
    </source>
</evidence>
<evidence type="ECO:0000313" key="19">
    <source>
        <dbReference type="EMBL" id="NXQ63549.1"/>
    </source>
</evidence>
<dbReference type="Gene3D" id="3.40.395.10">
    <property type="entry name" value="Adenoviral Proteinase, Chain A"/>
    <property type="match status" value="1"/>
</dbReference>
<evidence type="ECO:0000313" key="20">
    <source>
        <dbReference type="Proteomes" id="UP000554720"/>
    </source>
</evidence>
<dbReference type="AlphaFoldDB" id="A0A7L2EP91"/>
<dbReference type="GO" id="GO:0006508">
    <property type="term" value="P:proteolysis"/>
    <property type="evidence" value="ECO:0007669"/>
    <property type="project" value="UniProtKB-KW"/>
</dbReference>
<dbReference type="GO" id="GO:0005634">
    <property type="term" value="C:nucleus"/>
    <property type="evidence" value="ECO:0007669"/>
    <property type="project" value="UniProtKB-SubCell"/>
</dbReference>
<comment type="subcellular location">
    <subcellularLocation>
        <location evidence="1">Nucleus</location>
    </subcellularLocation>
</comment>
<feature type="compositionally biased region" description="Low complexity" evidence="17">
    <location>
        <begin position="636"/>
        <end position="646"/>
    </location>
</feature>
<dbReference type="GO" id="GO:0090169">
    <property type="term" value="P:regulation of spindle assembly"/>
    <property type="evidence" value="ECO:0007669"/>
    <property type="project" value="TreeGrafter"/>
</dbReference>
<evidence type="ECO:0000256" key="7">
    <source>
        <dbReference type="ARBA" id="ARBA00022786"/>
    </source>
</evidence>
<evidence type="ECO:0000256" key="13">
    <source>
        <dbReference type="ARBA" id="ARBA00062458"/>
    </source>
</evidence>
<dbReference type="Gene3D" id="1.10.418.20">
    <property type="match status" value="1"/>
</dbReference>
<keyword evidence="10" id="KW-0832">Ubl conjugation</keyword>
<evidence type="ECO:0000256" key="14">
    <source>
        <dbReference type="ARBA" id="ARBA00073899"/>
    </source>
</evidence>
<evidence type="ECO:0000256" key="11">
    <source>
        <dbReference type="ARBA" id="ARBA00023242"/>
    </source>
</evidence>
<evidence type="ECO:0000256" key="12">
    <source>
        <dbReference type="ARBA" id="ARBA00058874"/>
    </source>
</evidence>
<evidence type="ECO:0000256" key="17">
    <source>
        <dbReference type="SAM" id="MobiDB-lite"/>
    </source>
</evidence>
<feature type="non-terminal residue" evidence="19">
    <location>
        <position position="1"/>
    </location>
</feature>
<name>A0A7L2EP91_ANTMN</name>
<dbReference type="EMBL" id="VWYI01045454">
    <property type="protein sequence ID" value="NXQ63549.1"/>
    <property type="molecule type" value="Genomic_DNA"/>
</dbReference>
<evidence type="ECO:0000256" key="16">
    <source>
        <dbReference type="ARBA" id="ARBA00079020"/>
    </source>
</evidence>
<dbReference type="GO" id="GO:0016926">
    <property type="term" value="P:protein desumoylation"/>
    <property type="evidence" value="ECO:0007669"/>
    <property type="project" value="TreeGrafter"/>
</dbReference>
<evidence type="ECO:0000256" key="3">
    <source>
        <dbReference type="ARBA" id="ARBA00005234"/>
    </source>
</evidence>
<evidence type="ECO:0000256" key="2">
    <source>
        <dbReference type="ARBA" id="ARBA00004718"/>
    </source>
</evidence>
<keyword evidence="5" id="KW-0597">Phosphoprotein</keyword>
<feature type="region of interest" description="Disordered" evidence="17">
    <location>
        <begin position="84"/>
        <end position="109"/>
    </location>
</feature>
<evidence type="ECO:0000256" key="5">
    <source>
        <dbReference type="ARBA" id="ARBA00022553"/>
    </source>
</evidence>
<organism evidence="19 20">
    <name type="scientific">Anthoscopus minutus</name>
    <name type="common">Southern penduline-tit</name>
    <dbReference type="NCBI Taxonomy" id="156561"/>
    <lineage>
        <taxon>Eukaryota</taxon>
        <taxon>Metazoa</taxon>
        <taxon>Chordata</taxon>
        <taxon>Craniata</taxon>
        <taxon>Vertebrata</taxon>
        <taxon>Euteleostomi</taxon>
        <taxon>Archelosauria</taxon>
        <taxon>Archosauria</taxon>
        <taxon>Dinosauria</taxon>
        <taxon>Saurischia</taxon>
        <taxon>Theropoda</taxon>
        <taxon>Coelurosauria</taxon>
        <taxon>Aves</taxon>
        <taxon>Neognathae</taxon>
        <taxon>Neoaves</taxon>
        <taxon>Telluraves</taxon>
        <taxon>Australaves</taxon>
        <taxon>Passeriformes</taxon>
        <taxon>Paridae</taxon>
        <taxon>Anthoscopus</taxon>
    </lineage>
</organism>
<feature type="compositionally biased region" description="Polar residues" evidence="17">
    <location>
        <begin position="149"/>
        <end position="167"/>
    </location>
</feature>
<keyword evidence="11" id="KW-0539">Nucleus</keyword>
<keyword evidence="9" id="KW-0788">Thiol protease</keyword>
<dbReference type="GO" id="GO:0070139">
    <property type="term" value="F:SUMO-specific endopeptidase activity"/>
    <property type="evidence" value="ECO:0007669"/>
    <property type="project" value="TreeGrafter"/>
</dbReference>
<evidence type="ECO:0000256" key="8">
    <source>
        <dbReference type="ARBA" id="ARBA00022801"/>
    </source>
</evidence>
<feature type="region of interest" description="Disordered" evidence="17">
    <location>
        <begin position="631"/>
        <end position="667"/>
    </location>
</feature>
<dbReference type="InterPro" id="IPR038765">
    <property type="entry name" value="Papain-like_cys_pep_sf"/>
</dbReference>
<reference evidence="19 20" key="1">
    <citation type="submission" date="2019-09" db="EMBL/GenBank/DDBJ databases">
        <title>Bird 10,000 Genomes (B10K) Project - Family phase.</title>
        <authorList>
            <person name="Zhang G."/>
        </authorList>
    </citation>
    <scope>NUCLEOTIDE SEQUENCE [LARGE SCALE GENOMIC DNA]</scope>
    <source>
        <strain evidence="19">B10K-DU-011-42</strain>
        <tissue evidence="19">Muscle</tissue>
    </source>
</reference>
<comment type="function">
    <text evidence="12">Protease that deconjugates SUMO1, SUMO2 and SUMO3 from targeted proteins. Processes preferentially poly-SUMO2 and poly-SUMO3 chains, but does not efficiently process SUMO1, SUMO2 and SUMO3 precursors. Deconjugates SUMO1 from RXRA, leading to transcriptional activation. Involved in chromosome alignment and spindle assembly, by regulating the kinetochore CENPH-CENPI-CENPK complex. Desumoylates PML and CENPI, protecting them from degradation by the ubiquitin ligase RNF4, which targets polysumoylated proteins for proteasomal degradation. Also desumoylates RPA1, thus preventing recruitment of RAD51 to the DNA damage foci to initiate DNA repair through homologous recombination.</text>
</comment>
<feature type="domain" description="Ubiquitin-like protease family profile" evidence="18">
    <location>
        <begin position="504"/>
        <end position="882"/>
    </location>
</feature>
<dbReference type="PROSITE" id="PS50600">
    <property type="entry name" value="ULP_PROTEASE"/>
    <property type="match status" value="1"/>
</dbReference>
<evidence type="ECO:0000256" key="9">
    <source>
        <dbReference type="ARBA" id="ARBA00022807"/>
    </source>
</evidence>
<dbReference type="SUPFAM" id="SSF54001">
    <property type="entry name" value="Cysteine proteinases"/>
    <property type="match status" value="1"/>
</dbReference>
<comment type="subunit">
    <text evidence="13">Interacts with RXRA. Forms a complex with KAT5-TIP60 and UBE2I in response to UV irradiation. Interacts with RPA1 to maintain it in hyposumoylated state during S phase preventing DNA repair initiation.</text>
</comment>
<comment type="caution">
    <text evidence="19">The sequence shown here is derived from an EMBL/GenBank/DDBJ whole genome shotgun (WGS) entry which is preliminary data.</text>
</comment>
<protein>
    <recommendedName>
        <fullName evidence="14">Sentrin-specific protease 6</fullName>
    </recommendedName>
    <alternativeName>
        <fullName evidence="16">SUMO-1-specific protease 1</fullName>
    </alternativeName>
    <alternativeName>
        <fullName evidence="15">Sentrin/SUMO-specific protease SENP6</fullName>
    </alternativeName>
</protein>
<feature type="non-terminal residue" evidence="19">
    <location>
        <position position="932"/>
    </location>
</feature>